<reference evidence="2 3" key="1">
    <citation type="journal article" date="2017" name="Front. Microbiol.">
        <title>Labilibaculum manganireducens gen. nov., sp. nov. and Labilibaculum filiforme sp. nov., Novel Bacteroidetes Isolated from Subsurface Sediments of the Baltic Sea.</title>
        <authorList>
            <person name="Vandieken V."/>
            <person name="Marshall I.P."/>
            <person name="Niemann H."/>
            <person name="Engelen B."/>
            <person name="Cypionka H."/>
        </authorList>
    </citation>
    <scope>NUCLEOTIDE SEQUENCE [LARGE SCALE GENOMIC DNA]</scope>
    <source>
        <strain evidence="2 3">59.16B</strain>
    </source>
</reference>
<evidence type="ECO:0000256" key="1">
    <source>
        <dbReference type="SAM" id="Phobius"/>
    </source>
</evidence>
<keyword evidence="3" id="KW-1185">Reference proteome</keyword>
<keyword evidence="1" id="KW-0812">Transmembrane</keyword>
<keyword evidence="1" id="KW-1133">Transmembrane helix</keyword>
<dbReference type="Proteomes" id="UP000233535">
    <property type="component" value="Unassembled WGS sequence"/>
</dbReference>
<dbReference type="RefSeq" id="WP_101263634.1">
    <property type="nucleotide sequence ID" value="NZ_MVDD01000046.1"/>
</dbReference>
<dbReference type="OrthoDB" id="1122679at2"/>
<evidence type="ECO:0000313" key="3">
    <source>
        <dbReference type="Proteomes" id="UP000233535"/>
    </source>
</evidence>
<gene>
    <name evidence="2" type="ORF">BZG02_20575</name>
</gene>
<evidence type="ECO:0008006" key="4">
    <source>
        <dbReference type="Google" id="ProtNLM"/>
    </source>
</evidence>
<dbReference type="AlphaFoldDB" id="A0A2N3HQ20"/>
<name>A0A2N3HQ20_9BACT</name>
<sequence length="159" mass="18417">MNIFKKSGYLRALFVGLPFGIASLIGGVHMFKDIPETPKGLELHSGALNSFGETSYYDEGIDLEMNLFYVKIDTGSYYADRRKERKIIEPYEYKIGDSIKVWTDLNGVYIRQIVVNDQMVMAYKPPYWMAWFFTLAGILFTVMSVFYLIKYNADYFGED</sequence>
<dbReference type="EMBL" id="MVDD01000046">
    <property type="protein sequence ID" value="PKQ60148.1"/>
    <property type="molecule type" value="Genomic_DNA"/>
</dbReference>
<organism evidence="2 3">
    <name type="scientific">Labilibaculum filiforme</name>
    <dbReference type="NCBI Taxonomy" id="1940526"/>
    <lineage>
        <taxon>Bacteria</taxon>
        <taxon>Pseudomonadati</taxon>
        <taxon>Bacteroidota</taxon>
        <taxon>Bacteroidia</taxon>
        <taxon>Marinilabiliales</taxon>
        <taxon>Marinifilaceae</taxon>
        <taxon>Labilibaculum</taxon>
    </lineage>
</organism>
<proteinExistence type="predicted"/>
<accession>A0A2N3HQ20</accession>
<protein>
    <recommendedName>
        <fullName evidence="4">DUF3592 domain-containing protein</fullName>
    </recommendedName>
</protein>
<keyword evidence="1" id="KW-0472">Membrane</keyword>
<evidence type="ECO:0000313" key="2">
    <source>
        <dbReference type="EMBL" id="PKQ60148.1"/>
    </source>
</evidence>
<comment type="caution">
    <text evidence="2">The sequence shown here is derived from an EMBL/GenBank/DDBJ whole genome shotgun (WGS) entry which is preliminary data.</text>
</comment>
<feature type="transmembrane region" description="Helical" evidence="1">
    <location>
        <begin position="12"/>
        <end position="31"/>
    </location>
</feature>
<feature type="transmembrane region" description="Helical" evidence="1">
    <location>
        <begin position="128"/>
        <end position="149"/>
    </location>
</feature>